<comment type="caution">
    <text evidence="1">The sequence shown here is derived from an EMBL/GenBank/DDBJ whole genome shotgun (WGS) entry which is preliminary data.</text>
</comment>
<gene>
    <name evidence="1" type="ORF">ETSY1_34460</name>
</gene>
<reference evidence="1 2" key="1">
    <citation type="journal article" date="2014" name="Nature">
        <title>An environmental bacterial taxon with a large and distinct metabolic repertoire.</title>
        <authorList>
            <person name="Wilson M.C."/>
            <person name="Mori T."/>
            <person name="Ruckert C."/>
            <person name="Uria A.R."/>
            <person name="Helf M.J."/>
            <person name="Takada K."/>
            <person name="Gernert C."/>
            <person name="Steffens U.A."/>
            <person name="Heycke N."/>
            <person name="Schmitt S."/>
            <person name="Rinke C."/>
            <person name="Helfrich E.J."/>
            <person name="Brachmann A.O."/>
            <person name="Gurgui C."/>
            <person name="Wakimoto T."/>
            <person name="Kracht M."/>
            <person name="Crusemann M."/>
            <person name="Hentschel U."/>
            <person name="Abe I."/>
            <person name="Matsunaga S."/>
            <person name="Kalinowski J."/>
            <person name="Takeyama H."/>
            <person name="Piel J."/>
        </authorList>
    </citation>
    <scope>NUCLEOTIDE SEQUENCE [LARGE SCALE GENOMIC DNA]</scope>
    <source>
        <strain evidence="2">TSY1</strain>
    </source>
</reference>
<evidence type="ECO:0000313" key="2">
    <source>
        <dbReference type="Proteomes" id="UP000019141"/>
    </source>
</evidence>
<evidence type="ECO:0000313" key="1">
    <source>
        <dbReference type="EMBL" id="ETW94527.1"/>
    </source>
</evidence>
<keyword evidence="2" id="KW-1185">Reference proteome</keyword>
<dbReference type="HOGENOM" id="CLU_3341731_0_0_7"/>
<organism evidence="1 2">
    <name type="scientific">Entotheonella factor</name>
    <dbReference type="NCBI Taxonomy" id="1429438"/>
    <lineage>
        <taxon>Bacteria</taxon>
        <taxon>Pseudomonadati</taxon>
        <taxon>Nitrospinota/Tectimicrobiota group</taxon>
        <taxon>Candidatus Tectimicrobiota</taxon>
        <taxon>Candidatus Entotheonellia</taxon>
        <taxon>Candidatus Entotheonellales</taxon>
        <taxon>Candidatus Entotheonellaceae</taxon>
        <taxon>Candidatus Entotheonella</taxon>
    </lineage>
</organism>
<dbReference type="EMBL" id="AZHW01001054">
    <property type="protein sequence ID" value="ETW94527.1"/>
    <property type="molecule type" value="Genomic_DNA"/>
</dbReference>
<accession>W4L916</accession>
<dbReference type="Proteomes" id="UP000019141">
    <property type="component" value="Unassembled WGS sequence"/>
</dbReference>
<sequence>MIEVSQRMNSIAWHVFKNDLSDQDGLPTWDEKTRSTI</sequence>
<proteinExistence type="predicted"/>
<dbReference type="AlphaFoldDB" id="W4L916"/>
<name>W4L916_ENTF1</name>
<protein>
    <submittedName>
        <fullName evidence="1">Uncharacterized protein</fullName>
    </submittedName>
</protein>